<keyword evidence="1" id="KW-0812">Transmembrane</keyword>
<keyword evidence="1" id="KW-1133">Transmembrane helix</keyword>
<feature type="transmembrane region" description="Helical" evidence="1">
    <location>
        <begin position="111"/>
        <end position="135"/>
    </location>
</feature>
<keyword evidence="1" id="KW-0472">Membrane</keyword>
<evidence type="ECO:0000313" key="3">
    <source>
        <dbReference type="Proteomes" id="UP000284557"/>
    </source>
</evidence>
<evidence type="ECO:0008006" key="4">
    <source>
        <dbReference type="Google" id="ProtNLM"/>
    </source>
</evidence>
<feature type="transmembrane region" description="Helical" evidence="1">
    <location>
        <begin position="85"/>
        <end position="105"/>
    </location>
</feature>
<accession>A0ABD7HF92</accession>
<dbReference type="RefSeq" id="WP_119596663.1">
    <property type="nucleotide sequence ID" value="NZ_QXBN01000088.1"/>
</dbReference>
<dbReference type="AlphaFoldDB" id="A0ABD7HF92"/>
<gene>
    <name evidence="2" type="ORF">D2E76_28650</name>
</gene>
<feature type="transmembrane region" description="Helical" evidence="1">
    <location>
        <begin position="6"/>
        <end position="29"/>
    </location>
</feature>
<proteinExistence type="predicted"/>
<comment type="caution">
    <text evidence="2">The sequence shown here is derived from an EMBL/GenBank/DDBJ whole genome shotgun (WGS) entry which is preliminary data.</text>
</comment>
<reference evidence="2 3" key="1">
    <citation type="submission" date="2018-08" db="EMBL/GenBank/DDBJ databases">
        <title>Linezolid Resistance in Mycobacterium abscessus: MIC Distribution and Comprehensive Investigation of Resistance Mechanisms.</title>
        <authorList>
            <person name="Ye M."/>
            <person name="Xu L."/>
            <person name="Zou Y."/>
            <person name="Li B."/>
            <person name="Guo Q."/>
            <person name="Zhang Y."/>
            <person name="Zhan M."/>
            <person name="Xu B."/>
            <person name="Yu F."/>
            <person name="Zhang Z."/>
            <person name="Chu H."/>
        </authorList>
    </citation>
    <scope>NUCLEOTIDE SEQUENCE [LARGE SCALE GENOMIC DNA]</scope>
    <source>
        <strain evidence="2 3">G143</strain>
    </source>
</reference>
<dbReference type="EMBL" id="QXBN01000088">
    <property type="protein sequence ID" value="RIT25907.1"/>
    <property type="molecule type" value="Genomic_DNA"/>
</dbReference>
<name>A0ABD7HF92_9MYCO</name>
<sequence length="168" mass="18574">MTTQPPVWIQILLASVPLLAAIIAGIFALTNTVGRRIERLKNLTELHKNYPPELNPNNALEIAMLRELRALESVITPTHKWDKRIHVWAALGLMTGLGLGLFGYFSDKGILLPIAQLVITVSSFAIFISVVWLNLHLPPMKADRLYAEKIKALQASSPTGRSATSRDT</sequence>
<dbReference type="Proteomes" id="UP000284557">
    <property type="component" value="Unassembled WGS sequence"/>
</dbReference>
<protein>
    <recommendedName>
        <fullName evidence="4">Transmembrane protein</fullName>
    </recommendedName>
</protein>
<organism evidence="2 3">
    <name type="scientific">Mycobacteroides abscessus</name>
    <dbReference type="NCBI Taxonomy" id="36809"/>
    <lineage>
        <taxon>Bacteria</taxon>
        <taxon>Bacillati</taxon>
        <taxon>Actinomycetota</taxon>
        <taxon>Actinomycetes</taxon>
        <taxon>Mycobacteriales</taxon>
        <taxon>Mycobacteriaceae</taxon>
        <taxon>Mycobacteroides</taxon>
    </lineage>
</organism>
<evidence type="ECO:0000313" key="2">
    <source>
        <dbReference type="EMBL" id="RIT25907.1"/>
    </source>
</evidence>
<evidence type="ECO:0000256" key="1">
    <source>
        <dbReference type="SAM" id="Phobius"/>
    </source>
</evidence>